<dbReference type="PROSITE" id="PS50811">
    <property type="entry name" value="WRKY"/>
    <property type="match status" value="1"/>
</dbReference>
<proteinExistence type="predicted"/>
<evidence type="ECO:0000256" key="2">
    <source>
        <dbReference type="ARBA" id="ARBA00023015"/>
    </source>
</evidence>
<evidence type="ECO:0000256" key="6">
    <source>
        <dbReference type="SAM" id="Coils"/>
    </source>
</evidence>
<dbReference type="EMBL" id="JACMSC010000016">
    <property type="protein sequence ID" value="KAG6481994.1"/>
    <property type="molecule type" value="Genomic_DNA"/>
</dbReference>
<dbReference type="SUPFAM" id="SSF118290">
    <property type="entry name" value="WRKY DNA-binding domain"/>
    <property type="match status" value="1"/>
</dbReference>
<name>A0A8J5F890_ZINOF</name>
<feature type="region of interest" description="Disordered" evidence="7">
    <location>
        <begin position="1"/>
        <end position="27"/>
    </location>
</feature>
<keyword evidence="10" id="KW-1185">Reference proteome</keyword>
<evidence type="ECO:0000313" key="10">
    <source>
        <dbReference type="Proteomes" id="UP000734854"/>
    </source>
</evidence>
<keyword evidence="5" id="KW-0539">Nucleus</keyword>
<dbReference type="GO" id="GO:0005634">
    <property type="term" value="C:nucleus"/>
    <property type="evidence" value="ECO:0007669"/>
    <property type="project" value="UniProtKB-SubCell"/>
</dbReference>
<accession>A0A8J5F890</accession>
<comment type="subcellular location">
    <subcellularLocation>
        <location evidence="1">Nucleus</location>
    </subcellularLocation>
</comment>
<dbReference type="AlphaFoldDB" id="A0A8J5F890"/>
<feature type="coiled-coil region" evidence="6">
    <location>
        <begin position="84"/>
        <end position="125"/>
    </location>
</feature>
<dbReference type="GO" id="GO:0043565">
    <property type="term" value="F:sequence-specific DNA binding"/>
    <property type="evidence" value="ECO:0007669"/>
    <property type="project" value="InterPro"/>
</dbReference>
<evidence type="ECO:0000256" key="4">
    <source>
        <dbReference type="ARBA" id="ARBA00023163"/>
    </source>
</evidence>
<dbReference type="PANTHER" id="PTHR31429:SF106">
    <property type="entry name" value="WRKY TRANSCRIPTION FACTOR 31-RELATED"/>
    <property type="match status" value="1"/>
</dbReference>
<dbReference type="Gene3D" id="2.20.25.80">
    <property type="entry name" value="WRKY domain"/>
    <property type="match status" value="1"/>
</dbReference>
<reference evidence="9 10" key="1">
    <citation type="submission" date="2020-08" db="EMBL/GenBank/DDBJ databases">
        <title>Plant Genome Project.</title>
        <authorList>
            <person name="Zhang R.-G."/>
        </authorList>
    </citation>
    <scope>NUCLEOTIDE SEQUENCE [LARGE SCALE GENOMIC DNA]</scope>
    <source>
        <tissue evidence="9">Rhizome</tissue>
    </source>
</reference>
<keyword evidence="6" id="KW-0175">Coiled coil</keyword>
<evidence type="ECO:0000256" key="5">
    <source>
        <dbReference type="ARBA" id="ARBA00023242"/>
    </source>
</evidence>
<evidence type="ECO:0000259" key="8">
    <source>
        <dbReference type="PROSITE" id="PS50811"/>
    </source>
</evidence>
<dbReference type="GO" id="GO:0003700">
    <property type="term" value="F:DNA-binding transcription factor activity"/>
    <property type="evidence" value="ECO:0007669"/>
    <property type="project" value="InterPro"/>
</dbReference>
<organism evidence="9 10">
    <name type="scientific">Zingiber officinale</name>
    <name type="common">Ginger</name>
    <name type="synonym">Amomum zingiber</name>
    <dbReference type="NCBI Taxonomy" id="94328"/>
    <lineage>
        <taxon>Eukaryota</taxon>
        <taxon>Viridiplantae</taxon>
        <taxon>Streptophyta</taxon>
        <taxon>Embryophyta</taxon>
        <taxon>Tracheophyta</taxon>
        <taxon>Spermatophyta</taxon>
        <taxon>Magnoliopsida</taxon>
        <taxon>Liliopsida</taxon>
        <taxon>Zingiberales</taxon>
        <taxon>Zingiberaceae</taxon>
        <taxon>Zingiber</taxon>
    </lineage>
</organism>
<evidence type="ECO:0000256" key="1">
    <source>
        <dbReference type="ARBA" id="ARBA00004123"/>
    </source>
</evidence>
<feature type="region of interest" description="Disordered" evidence="7">
    <location>
        <begin position="126"/>
        <end position="163"/>
    </location>
</feature>
<dbReference type="Proteomes" id="UP000734854">
    <property type="component" value="Unassembled WGS sequence"/>
</dbReference>
<comment type="caution">
    <text evidence="9">The sequence shown here is derived from an EMBL/GenBank/DDBJ whole genome shotgun (WGS) entry which is preliminary data.</text>
</comment>
<evidence type="ECO:0000256" key="7">
    <source>
        <dbReference type="SAM" id="MobiDB-lite"/>
    </source>
</evidence>
<evidence type="ECO:0000313" key="9">
    <source>
        <dbReference type="EMBL" id="KAG6481994.1"/>
    </source>
</evidence>
<dbReference type="PANTHER" id="PTHR31429">
    <property type="entry name" value="WRKY TRANSCRIPTION FACTOR 36-RELATED"/>
    <property type="match status" value="1"/>
</dbReference>
<sequence>MEHTESSSRKRSPCDPGDCSSPPKRGRVECRTMAGFTDDDHEELGLDLTLRLGLSSTTQNQRVQFQAPAVEDEITKAYTIDRPLEEVRAELAEAEQKNLLLKEMLSEATTENDELRDRISTLLFEGRNKQANQATDKGEEDEDRPSSSSNLDQAERNMKKPQVSLRIRTDKPMTMDGCLWKKYGQKMLGSVFPRAYYRCSLMKDCSVRKKVQRCAEDPTVWITTYWGGSHDHLLPDDAVATASGTSEAMSMLLSGSLSSTNYGSISRDSFLAGATISAIDPFPSVMVDFTRPPPDVDRMSELTRTVFSDPEFNAALVAAVTASSRVLGADGDGQGDGKESVK</sequence>
<dbReference type="Pfam" id="PF03106">
    <property type="entry name" value="WRKY"/>
    <property type="match status" value="1"/>
</dbReference>
<dbReference type="InterPro" id="IPR044810">
    <property type="entry name" value="WRKY_plant"/>
</dbReference>
<keyword evidence="3" id="KW-0238">DNA-binding</keyword>
<keyword evidence="2" id="KW-0805">Transcription regulation</keyword>
<feature type="domain" description="WRKY" evidence="8">
    <location>
        <begin position="169"/>
        <end position="235"/>
    </location>
</feature>
<dbReference type="InterPro" id="IPR036576">
    <property type="entry name" value="WRKY_dom_sf"/>
</dbReference>
<keyword evidence="4" id="KW-0804">Transcription</keyword>
<gene>
    <name evidence="9" type="ORF">ZIOFF_058618</name>
</gene>
<feature type="compositionally biased region" description="Low complexity" evidence="7">
    <location>
        <begin position="14"/>
        <end position="23"/>
    </location>
</feature>
<dbReference type="InterPro" id="IPR003657">
    <property type="entry name" value="WRKY_dom"/>
</dbReference>
<dbReference type="SMART" id="SM00774">
    <property type="entry name" value="WRKY"/>
    <property type="match status" value="1"/>
</dbReference>
<evidence type="ECO:0000256" key="3">
    <source>
        <dbReference type="ARBA" id="ARBA00023125"/>
    </source>
</evidence>
<protein>
    <recommendedName>
        <fullName evidence="8">WRKY domain-containing protein</fullName>
    </recommendedName>
</protein>